<dbReference type="EMBL" id="WHUW01000085">
    <property type="protein sequence ID" value="KAF8426787.1"/>
    <property type="molecule type" value="Genomic_DNA"/>
</dbReference>
<dbReference type="Proteomes" id="UP001194468">
    <property type="component" value="Unassembled WGS sequence"/>
</dbReference>
<dbReference type="AlphaFoldDB" id="A0AAD4G863"/>
<dbReference type="Gene3D" id="3.40.50.1240">
    <property type="entry name" value="Phosphoglycerate mutase-like"/>
    <property type="match status" value="1"/>
</dbReference>
<evidence type="ECO:0000313" key="1">
    <source>
        <dbReference type="EMBL" id="KAF8426787.1"/>
    </source>
</evidence>
<gene>
    <name evidence="2" type="ORF">L210DRAFT_3420542</name>
    <name evidence="1" type="ORF">L210DRAFT_3420552</name>
</gene>
<feature type="non-terminal residue" evidence="2">
    <location>
        <position position="109"/>
    </location>
</feature>
<reference evidence="2" key="1">
    <citation type="submission" date="2019-10" db="EMBL/GenBank/DDBJ databases">
        <authorList>
            <consortium name="DOE Joint Genome Institute"/>
            <person name="Kuo A."/>
            <person name="Miyauchi S."/>
            <person name="Kiss E."/>
            <person name="Drula E."/>
            <person name="Kohler A."/>
            <person name="Sanchez-Garcia M."/>
            <person name="Andreopoulos B."/>
            <person name="Barry K.W."/>
            <person name="Bonito G."/>
            <person name="Buee M."/>
            <person name="Carver A."/>
            <person name="Chen C."/>
            <person name="Cichocki N."/>
            <person name="Clum A."/>
            <person name="Culley D."/>
            <person name="Crous P.W."/>
            <person name="Fauchery L."/>
            <person name="Girlanda M."/>
            <person name="Hayes R."/>
            <person name="Keri Z."/>
            <person name="LaButti K."/>
            <person name="Lipzen A."/>
            <person name="Lombard V."/>
            <person name="Magnuson J."/>
            <person name="Maillard F."/>
            <person name="Morin E."/>
            <person name="Murat C."/>
            <person name="Nolan M."/>
            <person name="Ohm R."/>
            <person name="Pangilinan J."/>
            <person name="Pereira M."/>
            <person name="Perotto S."/>
            <person name="Peter M."/>
            <person name="Riley R."/>
            <person name="Sitrit Y."/>
            <person name="Stielow B."/>
            <person name="Szollosi G."/>
            <person name="Zifcakova L."/>
            <person name="Stursova M."/>
            <person name="Spatafora J.W."/>
            <person name="Tedersoo L."/>
            <person name="Vaario L.-M."/>
            <person name="Yamada A."/>
            <person name="Yan M."/>
            <person name="Wang P."/>
            <person name="Xu J."/>
            <person name="Bruns T."/>
            <person name="Baldrian P."/>
            <person name="Vilgalys R."/>
            <person name="Henrissat B."/>
            <person name="Grigoriev I.V."/>
            <person name="Hibbett D."/>
            <person name="Nagy L.G."/>
            <person name="Martin F.M."/>
        </authorList>
    </citation>
    <scope>NUCLEOTIDE SEQUENCE</scope>
    <source>
        <strain evidence="2">BED1</strain>
    </source>
</reference>
<sequence>DKVIVANETAIVAPLDGRQRVLIETVEPGNDRPLGPWTDCPARFTTASRMCTVPPSSKPFFGAIRNYAFGRPTTLENAWNIFNHTNTQLIHNQSRPRCLPPLIKHSRLR</sequence>
<organism evidence="2 3">
    <name type="scientific">Boletus edulis BED1</name>
    <dbReference type="NCBI Taxonomy" id="1328754"/>
    <lineage>
        <taxon>Eukaryota</taxon>
        <taxon>Fungi</taxon>
        <taxon>Dikarya</taxon>
        <taxon>Basidiomycota</taxon>
        <taxon>Agaricomycotina</taxon>
        <taxon>Agaricomycetes</taxon>
        <taxon>Agaricomycetidae</taxon>
        <taxon>Boletales</taxon>
        <taxon>Boletineae</taxon>
        <taxon>Boletaceae</taxon>
        <taxon>Boletoideae</taxon>
        <taxon>Boletus</taxon>
    </lineage>
</organism>
<comment type="caution">
    <text evidence="2">The sequence shown here is derived from an EMBL/GenBank/DDBJ whole genome shotgun (WGS) entry which is preliminary data.</text>
</comment>
<keyword evidence="3" id="KW-1185">Reference proteome</keyword>
<evidence type="ECO:0000313" key="3">
    <source>
        <dbReference type="Proteomes" id="UP001194468"/>
    </source>
</evidence>
<protein>
    <submittedName>
        <fullName evidence="2">Uncharacterized protein</fullName>
    </submittedName>
</protein>
<accession>A0AAD4G863</accession>
<proteinExistence type="predicted"/>
<reference evidence="2" key="2">
    <citation type="journal article" date="2020" name="Nat. Commun.">
        <title>Large-scale genome sequencing of mycorrhizal fungi provides insights into the early evolution of symbiotic traits.</title>
        <authorList>
            <person name="Miyauchi S."/>
            <person name="Kiss E."/>
            <person name="Kuo A."/>
            <person name="Drula E."/>
            <person name="Kohler A."/>
            <person name="Sanchez-Garcia M."/>
            <person name="Morin E."/>
            <person name="Andreopoulos B."/>
            <person name="Barry K.W."/>
            <person name="Bonito G."/>
            <person name="Buee M."/>
            <person name="Carver A."/>
            <person name="Chen C."/>
            <person name="Cichocki N."/>
            <person name="Clum A."/>
            <person name="Culley D."/>
            <person name="Crous P.W."/>
            <person name="Fauchery L."/>
            <person name="Girlanda M."/>
            <person name="Hayes R.D."/>
            <person name="Keri Z."/>
            <person name="LaButti K."/>
            <person name="Lipzen A."/>
            <person name="Lombard V."/>
            <person name="Magnuson J."/>
            <person name="Maillard F."/>
            <person name="Murat C."/>
            <person name="Nolan M."/>
            <person name="Ohm R.A."/>
            <person name="Pangilinan J."/>
            <person name="Pereira M.F."/>
            <person name="Perotto S."/>
            <person name="Peter M."/>
            <person name="Pfister S."/>
            <person name="Riley R."/>
            <person name="Sitrit Y."/>
            <person name="Stielow J.B."/>
            <person name="Szollosi G."/>
            <person name="Zifcakova L."/>
            <person name="Stursova M."/>
            <person name="Spatafora J.W."/>
            <person name="Tedersoo L."/>
            <person name="Vaario L.M."/>
            <person name="Yamada A."/>
            <person name="Yan M."/>
            <person name="Wang P."/>
            <person name="Xu J."/>
            <person name="Bruns T."/>
            <person name="Baldrian P."/>
            <person name="Vilgalys R."/>
            <person name="Dunand C."/>
            <person name="Henrissat B."/>
            <person name="Grigoriev I.V."/>
            <person name="Hibbett D."/>
            <person name="Nagy L.G."/>
            <person name="Martin F.M."/>
        </authorList>
    </citation>
    <scope>NUCLEOTIDE SEQUENCE</scope>
    <source>
        <strain evidence="2">BED1</strain>
    </source>
</reference>
<dbReference type="InterPro" id="IPR029033">
    <property type="entry name" value="His_PPase_superfam"/>
</dbReference>
<name>A0AAD4G863_BOLED</name>
<evidence type="ECO:0000313" key="2">
    <source>
        <dbReference type="EMBL" id="KAF8426809.1"/>
    </source>
</evidence>
<dbReference type="EMBL" id="WHUW01000085">
    <property type="protein sequence ID" value="KAF8426809.1"/>
    <property type="molecule type" value="Genomic_DNA"/>
</dbReference>